<name>A0A7U6JIR4_9GAMM</name>
<dbReference type="Gene3D" id="1.20.1530.20">
    <property type="match status" value="1"/>
</dbReference>
<proteinExistence type="predicted"/>
<dbReference type="Proteomes" id="UP000031631">
    <property type="component" value="Chromosome"/>
</dbReference>
<keyword evidence="4 5" id="KW-0472">Membrane</keyword>
<dbReference type="InterPro" id="IPR002657">
    <property type="entry name" value="BilAc:Na_symport/Acr3"/>
</dbReference>
<evidence type="ECO:0000256" key="3">
    <source>
        <dbReference type="ARBA" id="ARBA00022989"/>
    </source>
</evidence>
<dbReference type="InterPro" id="IPR004710">
    <property type="entry name" value="Bilac:Na_transpt"/>
</dbReference>
<organism evidence="6 7">
    <name type="scientific">Thiolapillus brandeum</name>
    <dbReference type="NCBI Taxonomy" id="1076588"/>
    <lineage>
        <taxon>Bacteria</taxon>
        <taxon>Pseudomonadati</taxon>
        <taxon>Pseudomonadota</taxon>
        <taxon>Gammaproteobacteria</taxon>
        <taxon>Chromatiales</taxon>
        <taxon>Sedimenticolaceae</taxon>
        <taxon>Thiolapillus</taxon>
    </lineage>
</organism>
<gene>
    <name evidence="6" type="ORF">TBH_C2172</name>
</gene>
<evidence type="ECO:0000256" key="2">
    <source>
        <dbReference type="ARBA" id="ARBA00022692"/>
    </source>
</evidence>
<evidence type="ECO:0000256" key="1">
    <source>
        <dbReference type="ARBA" id="ARBA00004141"/>
    </source>
</evidence>
<keyword evidence="2 5" id="KW-0812">Transmembrane</keyword>
<feature type="transmembrane region" description="Helical" evidence="5">
    <location>
        <begin position="47"/>
        <end position="69"/>
    </location>
</feature>
<feature type="transmembrane region" description="Helical" evidence="5">
    <location>
        <begin position="102"/>
        <end position="126"/>
    </location>
</feature>
<feature type="transmembrane region" description="Helical" evidence="5">
    <location>
        <begin position="170"/>
        <end position="191"/>
    </location>
</feature>
<sequence length="281" mass="29761">MSPELAQTLTLVARISILVFVVGSMFALGLSLTMPQIVQPLKDRRRVALALLANFVLVPAIAYGILLVIPMDEGVRIGLILLATAAGAPFLPKLAEVARGDIAFSVGLMLLLMVGTIVYLPLVLPYMLQGVEVNAAKIAQSLVILMMIPLALGLFLRARFEGLARKWQSPIVKLSNLALVLLTMLLVVLNFKNILSMIGMEGVGVVLFLVGALLAGLVLGGRSVAVRNVMGLGTGQRNISAALVVAGQNFDDPKILVTLVVTAIVGLLILMPVAAWLGKRS</sequence>
<dbReference type="OrthoDB" id="481541at2"/>
<evidence type="ECO:0000256" key="5">
    <source>
        <dbReference type="SAM" id="Phobius"/>
    </source>
</evidence>
<protein>
    <submittedName>
        <fullName evidence="6">Bile acid:sodium symporter, BASS family</fullName>
    </submittedName>
</protein>
<evidence type="ECO:0000313" key="6">
    <source>
        <dbReference type="EMBL" id="BAO45083.1"/>
    </source>
</evidence>
<dbReference type="RefSeq" id="WP_041068399.1">
    <property type="nucleotide sequence ID" value="NZ_AP012273.1"/>
</dbReference>
<dbReference type="GO" id="GO:0016020">
    <property type="term" value="C:membrane"/>
    <property type="evidence" value="ECO:0007669"/>
    <property type="project" value="UniProtKB-SubCell"/>
</dbReference>
<feature type="transmembrane region" description="Helical" evidence="5">
    <location>
        <begin position="75"/>
        <end position="95"/>
    </location>
</feature>
<feature type="transmembrane region" description="Helical" evidence="5">
    <location>
        <begin position="138"/>
        <end position="158"/>
    </location>
</feature>
<comment type="subcellular location">
    <subcellularLocation>
        <location evidence="1">Membrane</location>
        <topology evidence="1">Multi-pass membrane protein</topology>
    </subcellularLocation>
</comment>
<dbReference type="EMBL" id="AP012273">
    <property type="protein sequence ID" value="BAO45083.1"/>
    <property type="molecule type" value="Genomic_DNA"/>
</dbReference>
<keyword evidence="7" id="KW-1185">Reference proteome</keyword>
<dbReference type="KEGG" id="tbn:TBH_C2172"/>
<feature type="transmembrane region" description="Helical" evidence="5">
    <location>
        <begin position="12"/>
        <end position="35"/>
    </location>
</feature>
<dbReference type="Pfam" id="PF01758">
    <property type="entry name" value="SBF"/>
    <property type="match status" value="1"/>
</dbReference>
<keyword evidence="3 5" id="KW-1133">Transmembrane helix</keyword>
<dbReference type="InterPro" id="IPR038770">
    <property type="entry name" value="Na+/solute_symporter_sf"/>
</dbReference>
<dbReference type="PANTHER" id="PTHR10361">
    <property type="entry name" value="SODIUM-BILE ACID COTRANSPORTER"/>
    <property type="match status" value="1"/>
</dbReference>
<evidence type="ECO:0000313" key="7">
    <source>
        <dbReference type="Proteomes" id="UP000031631"/>
    </source>
</evidence>
<feature type="transmembrane region" description="Helical" evidence="5">
    <location>
        <begin position="255"/>
        <end position="277"/>
    </location>
</feature>
<dbReference type="AlphaFoldDB" id="A0A7U6JIR4"/>
<feature type="transmembrane region" description="Helical" evidence="5">
    <location>
        <begin position="197"/>
        <end position="220"/>
    </location>
</feature>
<dbReference type="PANTHER" id="PTHR10361:SF28">
    <property type="entry name" value="P3 PROTEIN-RELATED"/>
    <property type="match status" value="1"/>
</dbReference>
<reference evidence="6 7" key="1">
    <citation type="journal article" date="2014" name="PLoS ONE">
        <title>Physiological and genomic features of a novel sulfur-oxidizing gammaproteobacterium belonging to a previously uncultivated symbiotic lineage isolated from a hydrothermal vent.</title>
        <authorList>
            <person name="Nunoura T."/>
            <person name="Takaki Y."/>
            <person name="Kazama H."/>
            <person name="Kakuta J."/>
            <person name="Shimamura S."/>
            <person name="Makita H."/>
            <person name="Hirai M."/>
            <person name="Miyazaki M."/>
            <person name="Takai K."/>
        </authorList>
    </citation>
    <scope>NUCLEOTIDE SEQUENCE [LARGE SCALE GENOMIC DNA]</scope>
    <source>
        <strain evidence="6 7">Hiromi1</strain>
    </source>
</reference>
<evidence type="ECO:0000256" key="4">
    <source>
        <dbReference type="ARBA" id="ARBA00023136"/>
    </source>
</evidence>
<accession>A0A7U6JIR4</accession>